<name>A0ABU1AKP8_9BACT</name>
<gene>
    <name evidence="1" type="ORF">QEH59_12630</name>
</gene>
<evidence type="ECO:0000313" key="2">
    <source>
        <dbReference type="Proteomes" id="UP001243717"/>
    </source>
</evidence>
<dbReference type="Proteomes" id="UP001243717">
    <property type="component" value="Unassembled WGS sequence"/>
</dbReference>
<comment type="caution">
    <text evidence="1">The sequence shown here is derived from an EMBL/GenBank/DDBJ whole genome shotgun (WGS) entry which is preliminary data.</text>
</comment>
<accession>A0ABU1AKP8</accession>
<sequence>MKPMHLKSVIAFVLLSLLSFNSLLSVTGGFLLRMHHDLSFHLSNESYSDTESTATHSHTSEDEHHHHELKVVAEMDPAVRGVDPWGKVQMPNFGVIAYLPDFVFSQPMPEMASGFVARAPPDVLPQQLVSLRTQVLRL</sequence>
<proteinExistence type="predicted"/>
<reference evidence="1 2" key="1">
    <citation type="submission" date="2023-04" db="EMBL/GenBank/DDBJ databases">
        <title>A novel bacteria isolated from coastal sediment.</title>
        <authorList>
            <person name="Liu X.-J."/>
            <person name="Du Z.-J."/>
        </authorList>
    </citation>
    <scope>NUCLEOTIDE SEQUENCE [LARGE SCALE GENOMIC DNA]</scope>
    <source>
        <strain evidence="1 2">SDUM461004</strain>
    </source>
</reference>
<evidence type="ECO:0008006" key="3">
    <source>
        <dbReference type="Google" id="ProtNLM"/>
    </source>
</evidence>
<keyword evidence="2" id="KW-1185">Reference proteome</keyword>
<evidence type="ECO:0000313" key="1">
    <source>
        <dbReference type="EMBL" id="MDQ8195277.1"/>
    </source>
</evidence>
<protein>
    <recommendedName>
        <fullName evidence="3">Cobalt transporter</fullName>
    </recommendedName>
</protein>
<organism evidence="1 2">
    <name type="scientific">Thalassobacterium sedimentorum</name>
    <dbReference type="NCBI Taxonomy" id="3041258"/>
    <lineage>
        <taxon>Bacteria</taxon>
        <taxon>Pseudomonadati</taxon>
        <taxon>Verrucomicrobiota</taxon>
        <taxon>Opitutia</taxon>
        <taxon>Puniceicoccales</taxon>
        <taxon>Coraliomargaritaceae</taxon>
        <taxon>Thalassobacterium</taxon>
    </lineage>
</organism>
<dbReference type="EMBL" id="JARXIC010000021">
    <property type="protein sequence ID" value="MDQ8195277.1"/>
    <property type="molecule type" value="Genomic_DNA"/>
</dbReference>